<comment type="similarity">
    <text evidence="2 8">Belongs to the PHP hydrolase family. HisK subfamily.</text>
</comment>
<protein>
    <recommendedName>
        <fullName evidence="3 8">Histidinol-phosphatase</fullName>
        <shortName evidence="8">HolPase</shortName>
        <ecNumber evidence="3 8">3.1.3.15</ecNumber>
    </recommendedName>
</protein>
<keyword evidence="11" id="KW-1185">Reference proteome</keyword>
<dbReference type="CDD" id="cd12110">
    <property type="entry name" value="PHP_HisPPase_Hisj_like"/>
    <property type="match status" value="1"/>
</dbReference>
<evidence type="ECO:0000256" key="5">
    <source>
        <dbReference type="ARBA" id="ARBA00022801"/>
    </source>
</evidence>
<evidence type="ECO:0000256" key="7">
    <source>
        <dbReference type="ARBA" id="ARBA00049158"/>
    </source>
</evidence>
<evidence type="ECO:0000256" key="8">
    <source>
        <dbReference type="RuleBase" id="RU366003"/>
    </source>
</evidence>
<feature type="domain" description="PHP" evidence="9">
    <location>
        <begin position="10"/>
        <end position="183"/>
    </location>
</feature>
<name>A0A6N8U9L9_9FIRM</name>
<evidence type="ECO:0000313" key="11">
    <source>
        <dbReference type="Proteomes" id="UP000434036"/>
    </source>
</evidence>
<dbReference type="GO" id="GO:0005737">
    <property type="term" value="C:cytoplasm"/>
    <property type="evidence" value="ECO:0007669"/>
    <property type="project" value="TreeGrafter"/>
</dbReference>
<evidence type="ECO:0000256" key="1">
    <source>
        <dbReference type="ARBA" id="ARBA00004970"/>
    </source>
</evidence>
<dbReference type="SUPFAM" id="SSF89550">
    <property type="entry name" value="PHP domain-like"/>
    <property type="match status" value="1"/>
</dbReference>
<reference evidence="10 11" key="2">
    <citation type="submission" date="2020-01" db="EMBL/GenBank/DDBJ databases">
        <title>Clostridiaceae sp. nov. isolated from the gut of human by culturomics.</title>
        <authorList>
            <person name="Chang Y."/>
        </authorList>
    </citation>
    <scope>NUCLEOTIDE SEQUENCE [LARGE SCALE GENOMIC DNA]</scope>
    <source>
        <strain evidence="10 11">DONG20-135</strain>
    </source>
</reference>
<dbReference type="InterPro" id="IPR010140">
    <property type="entry name" value="Histidinol_P_phosphatase_HisJ"/>
</dbReference>
<dbReference type="GO" id="GO:0004401">
    <property type="term" value="F:histidinol-phosphatase activity"/>
    <property type="evidence" value="ECO:0007669"/>
    <property type="project" value="UniProtKB-UniRule"/>
</dbReference>
<keyword evidence="5 8" id="KW-0378">Hydrolase</keyword>
<comment type="pathway">
    <text evidence="1 8">Amino-acid biosynthesis; L-histidine biosynthesis; L-histidine from 5-phospho-alpha-D-ribose 1-diphosphate: step 8/9.</text>
</comment>
<dbReference type="InterPro" id="IPR004013">
    <property type="entry name" value="PHP_dom"/>
</dbReference>
<evidence type="ECO:0000313" key="10">
    <source>
        <dbReference type="EMBL" id="MXQ74014.1"/>
    </source>
</evidence>
<dbReference type="RefSeq" id="WP_160625441.1">
    <property type="nucleotide sequence ID" value="NZ_WUUQ01000003.1"/>
</dbReference>
<proteinExistence type="inferred from homology"/>
<dbReference type="PANTHER" id="PTHR21039:SF0">
    <property type="entry name" value="HISTIDINOL-PHOSPHATASE"/>
    <property type="match status" value="1"/>
</dbReference>
<dbReference type="EC" id="3.1.3.15" evidence="3 8"/>
<evidence type="ECO:0000256" key="4">
    <source>
        <dbReference type="ARBA" id="ARBA00022605"/>
    </source>
</evidence>
<dbReference type="PANTHER" id="PTHR21039">
    <property type="entry name" value="HISTIDINOL PHOSPHATASE-RELATED"/>
    <property type="match status" value="1"/>
</dbReference>
<keyword evidence="6 8" id="KW-0368">Histidine biosynthesis</keyword>
<sequence length="269" mass="31797">MEGIQVKANYHTHTRRCMHAVGSDEDYVKSAIKSGFDVLGFSDHTPWKYESDFKANMRMPLSQFQDYYQSISSLREKYKDQIEILIGLECEYYPKYMDWLKQFLKDEKIDYILFGNHYQKTDEIHRYYGRICKDAESLNAYVEDAIAGMETGLYSYLAHPELFMRCYPKFDEACREASIHICEAAKRLHIPLEYNLAGLAYNEQMHTEEYPHHCFWEIAAEMECDAIVGVDAHDNQDLENSGRWQRAHEYLNSLHMHVLDHIEPHYFGK</sequence>
<dbReference type="InterPro" id="IPR016195">
    <property type="entry name" value="Pol/histidinol_Pase-like"/>
</dbReference>
<accession>A0A6N8U9L9</accession>
<gene>
    <name evidence="10" type="ORF">GSF08_08670</name>
</gene>
<dbReference type="UniPathway" id="UPA00031">
    <property type="reaction ID" value="UER00013"/>
</dbReference>
<comment type="caution">
    <text evidence="10">The sequence shown here is derived from an EMBL/GenBank/DDBJ whole genome shotgun (WGS) entry which is preliminary data.</text>
</comment>
<organism evidence="10 11">
    <name type="scientific">Copranaerobaculum intestinale</name>
    <dbReference type="NCBI Taxonomy" id="2692629"/>
    <lineage>
        <taxon>Bacteria</taxon>
        <taxon>Bacillati</taxon>
        <taxon>Bacillota</taxon>
        <taxon>Erysipelotrichia</taxon>
        <taxon>Erysipelotrichales</taxon>
        <taxon>Erysipelotrichaceae</taxon>
        <taxon>Copranaerobaculum</taxon>
    </lineage>
</organism>
<dbReference type="GO" id="GO:0000105">
    <property type="term" value="P:L-histidine biosynthetic process"/>
    <property type="evidence" value="ECO:0007669"/>
    <property type="project" value="UniProtKB-UniRule"/>
</dbReference>
<dbReference type="Gene3D" id="3.20.20.140">
    <property type="entry name" value="Metal-dependent hydrolases"/>
    <property type="match status" value="1"/>
</dbReference>
<comment type="catalytic activity">
    <reaction evidence="7 8">
        <text>L-histidinol phosphate + H2O = L-histidinol + phosphate</text>
        <dbReference type="Rhea" id="RHEA:14465"/>
        <dbReference type="ChEBI" id="CHEBI:15377"/>
        <dbReference type="ChEBI" id="CHEBI:43474"/>
        <dbReference type="ChEBI" id="CHEBI:57699"/>
        <dbReference type="ChEBI" id="CHEBI:57980"/>
        <dbReference type="EC" id="3.1.3.15"/>
    </reaction>
</comment>
<dbReference type="NCBIfam" id="TIGR01856">
    <property type="entry name" value="hisJ_fam"/>
    <property type="match status" value="1"/>
</dbReference>
<evidence type="ECO:0000259" key="9">
    <source>
        <dbReference type="Pfam" id="PF02811"/>
    </source>
</evidence>
<evidence type="ECO:0000256" key="6">
    <source>
        <dbReference type="ARBA" id="ARBA00023102"/>
    </source>
</evidence>
<keyword evidence="4 8" id="KW-0028">Amino-acid biosynthesis</keyword>
<dbReference type="EMBL" id="WUUQ01000003">
    <property type="protein sequence ID" value="MXQ74014.1"/>
    <property type="molecule type" value="Genomic_DNA"/>
</dbReference>
<dbReference type="Proteomes" id="UP000434036">
    <property type="component" value="Unassembled WGS sequence"/>
</dbReference>
<dbReference type="Pfam" id="PF02811">
    <property type="entry name" value="PHP"/>
    <property type="match status" value="1"/>
</dbReference>
<reference evidence="10 11" key="1">
    <citation type="submission" date="2019-12" db="EMBL/GenBank/DDBJ databases">
        <authorList>
            <person name="Yang R."/>
        </authorList>
    </citation>
    <scope>NUCLEOTIDE SEQUENCE [LARGE SCALE GENOMIC DNA]</scope>
    <source>
        <strain evidence="10 11">DONG20-135</strain>
    </source>
</reference>
<dbReference type="AlphaFoldDB" id="A0A6N8U9L9"/>
<evidence type="ECO:0000256" key="2">
    <source>
        <dbReference type="ARBA" id="ARBA00009152"/>
    </source>
</evidence>
<evidence type="ECO:0000256" key="3">
    <source>
        <dbReference type="ARBA" id="ARBA00013085"/>
    </source>
</evidence>